<protein>
    <submittedName>
        <fullName evidence="1">Uncharacterized protein</fullName>
    </submittedName>
</protein>
<gene>
    <name evidence="1" type="ORF">A2161_06060</name>
</gene>
<reference evidence="1 2" key="1">
    <citation type="journal article" date="2016" name="Nat. Commun.">
        <title>Thousands of microbial genomes shed light on interconnected biogeochemical processes in an aquifer system.</title>
        <authorList>
            <person name="Anantharaman K."/>
            <person name="Brown C.T."/>
            <person name="Hug L.A."/>
            <person name="Sharon I."/>
            <person name="Castelle C.J."/>
            <person name="Probst A.J."/>
            <person name="Thomas B.C."/>
            <person name="Singh A."/>
            <person name="Wilkins M.J."/>
            <person name="Karaoz U."/>
            <person name="Brodie E.L."/>
            <person name="Williams K.H."/>
            <person name="Hubbard S.S."/>
            <person name="Banfield J.F."/>
        </authorList>
    </citation>
    <scope>NUCLEOTIDE SEQUENCE [LARGE SCALE GENOMIC DNA]</scope>
</reference>
<evidence type="ECO:0000313" key="1">
    <source>
        <dbReference type="EMBL" id="OGL43224.1"/>
    </source>
</evidence>
<dbReference type="AlphaFoldDB" id="A0A1F7RQG2"/>
<dbReference type="EMBL" id="MGDD01000284">
    <property type="protein sequence ID" value="OGL43224.1"/>
    <property type="molecule type" value="Genomic_DNA"/>
</dbReference>
<sequence>MEQICIGIAHPVFVNHHQLPVQLLQGVVEPTVIGIHRPAVVNLRVVDVLHRQAVVEQIPIGILPVVCVKLPLHVQPQQVDVERTIIGIRHRVYVNIPEVPVQLLRAVAQ</sequence>
<organism evidence="1 2">
    <name type="scientific">Candidatus Schekmanbacteria bacterium RBG_13_48_7</name>
    <dbReference type="NCBI Taxonomy" id="1817878"/>
    <lineage>
        <taxon>Bacteria</taxon>
        <taxon>Candidatus Schekmaniibacteriota</taxon>
    </lineage>
</organism>
<accession>A0A1F7RQG2</accession>
<proteinExistence type="predicted"/>
<name>A0A1F7RQG2_9BACT</name>
<evidence type="ECO:0000313" key="2">
    <source>
        <dbReference type="Proteomes" id="UP000179266"/>
    </source>
</evidence>
<comment type="caution">
    <text evidence="1">The sequence shown here is derived from an EMBL/GenBank/DDBJ whole genome shotgun (WGS) entry which is preliminary data.</text>
</comment>
<dbReference type="Proteomes" id="UP000179266">
    <property type="component" value="Unassembled WGS sequence"/>
</dbReference>